<dbReference type="RefSeq" id="WP_133579018.1">
    <property type="nucleotide sequence ID" value="NZ_SNYJ01000002.1"/>
</dbReference>
<dbReference type="Pfam" id="PF12227">
    <property type="entry name" value="DUF3603"/>
    <property type="match status" value="1"/>
</dbReference>
<evidence type="ECO:0000313" key="2">
    <source>
        <dbReference type="Proteomes" id="UP000295632"/>
    </source>
</evidence>
<evidence type="ECO:0000313" key="1">
    <source>
        <dbReference type="EMBL" id="TDQ42129.1"/>
    </source>
</evidence>
<dbReference type="InterPro" id="IPR020909">
    <property type="entry name" value="UPF0736"/>
</dbReference>
<organism evidence="1 2">
    <name type="scientific">Aureibacillus halotolerans</name>
    <dbReference type="NCBI Taxonomy" id="1508390"/>
    <lineage>
        <taxon>Bacteria</taxon>
        <taxon>Bacillati</taxon>
        <taxon>Bacillota</taxon>
        <taxon>Bacilli</taxon>
        <taxon>Bacillales</taxon>
        <taxon>Bacillaceae</taxon>
        <taxon>Aureibacillus</taxon>
    </lineage>
</organism>
<sequence>MLYLHDVWVNWFEGEENGYNVCAFHEWRKEDAIEVLDQTPVLFVEHVVFERIENELLPLPKQLLQDVYNKSYMRKNHERKALEYCFIVTDGMNILAVNTIGYDIPVRKSRIIPRQEQLVYDMVASKTPTIYNWANVELEPAKEYHLYSPAPSEMRGLTRKERQLKQVLYMAMDHLKSNANDAEMRYWCTEWDPDHYMIIQRFSFDQAWEWMFEGIRKGWSAHHGQVGASLIRGQSYLEKLWELEEVSKVN</sequence>
<protein>
    <submittedName>
        <fullName evidence="1">Uncharacterized protein DUF3603</fullName>
    </submittedName>
</protein>
<dbReference type="Proteomes" id="UP000295632">
    <property type="component" value="Unassembled WGS sequence"/>
</dbReference>
<proteinExistence type="predicted"/>
<dbReference type="OrthoDB" id="2960746at2"/>
<gene>
    <name evidence="1" type="ORF">EV213_102159</name>
</gene>
<keyword evidence="2" id="KW-1185">Reference proteome</keyword>
<dbReference type="EMBL" id="SNYJ01000002">
    <property type="protein sequence ID" value="TDQ42129.1"/>
    <property type="molecule type" value="Genomic_DNA"/>
</dbReference>
<dbReference type="AlphaFoldDB" id="A0A4R6UB29"/>
<name>A0A4R6UB29_9BACI</name>
<reference evidence="1 2" key="1">
    <citation type="submission" date="2019-03" db="EMBL/GenBank/DDBJ databases">
        <title>Genomic Encyclopedia of Type Strains, Phase IV (KMG-IV): sequencing the most valuable type-strain genomes for metagenomic binning, comparative biology and taxonomic classification.</title>
        <authorList>
            <person name="Goeker M."/>
        </authorList>
    </citation>
    <scope>NUCLEOTIDE SEQUENCE [LARGE SCALE GENOMIC DNA]</scope>
    <source>
        <strain evidence="1 2">DSM 28697</strain>
    </source>
</reference>
<accession>A0A4R6UB29</accession>
<comment type="caution">
    <text evidence="1">The sequence shown here is derived from an EMBL/GenBank/DDBJ whole genome shotgun (WGS) entry which is preliminary data.</text>
</comment>